<gene>
    <name evidence="5" type="ORF">QQ002_02000</name>
</gene>
<feature type="domain" description="HTH arsR-type" evidence="4">
    <location>
        <begin position="20"/>
        <end position="114"/>
    </location>
</feature>
<name>A0AB35MF04_9MICO</name>
<evidence type="ECO:0000313" key="6">
    <source>
        <dbReference type="Proteomes" id="UP001172756"/>
    </source>
</evidence>
<dbReference type="PANTHER" id="PTHR33154:SF18">
    <property type="entry name" value="ARSENICAL RESISTANCE OPERON REPRESSOR"/>
    <property type="match status" value="1"/>
</dbReference>
<dbReference type="InterPro" id="IPR001845">
    <property type="entry name" value="HTH_ArsR_DNA-bd_dom"/>
</dbReference>
<dbReference type="EMBL" id="JAUHQB010000001">
    <property type="protein sequence ID" value="MDN4482310.1"/>
    <property type="molecule type" value="Genomic_DNA"/>
</dbReference>
<dbReference type="GO" id="GO:0003700">
    <property type="term" value="F:DNA-binding transcription factor activity"/>
    <property type="evidence" value="ECO:0007669"/>
    <property type="project" value="InterPro"/>
</dbReference>
<dbReference type="RefSeq" id="WP_301152348.1">
    <property type="nucleotide sequence ID" value="NZ_JAUHPZ010000001.1"/>
</dbReference>
<evidence type="ECO:0000256" key="2">
    <source>
        <dbReference type="ARBA" id="ARBA00023125"/>
    </source>
</evidence>
<dbReference type="PROSITE" id="PS50987">
    <property type="entry name" value="HTH_ARSR_2"/>
    <property type="match status" value="1"/>
</dbReference>
<dbReference type="AlphaFoldDB" id="A0AB35MF04"/>
<evidence type="ECO:0000259" key="4">
    <source>
        <dbReference type="PROSITE" id="PS50987"/>
    </source>
</evidence>
<reference evidence="5 6" key="1">
    <citation type="submission" date="2023-06" db="EMBL/GenBank/DDBJ databases">
        <title>SYSU T0a273.</title>
        <authorList>
            <person name="Gao L."/>
            <person name="Fang B.-Z."/>
            <person name="Li W.-J."/>
        </authorList>
    </citation>
    <scope>NUCLEOTIDE SEQUENCE [LARGE SCALE GENOMIC DNA]</scope>
    <source>
        <strain evidence="5 6">SYSU T0a273</strain>
    </source>
</reference>
<dbReference type="InterPro" id="IPR011991">
    <property type="entry name" value="ArsR-like_HTH"/>
</dbReference>
<keyword evidence="3" id="KW-0804">Transcription</keyword>
<dbReference type="SUPFAM" id="SSF46785">
    <property type="entry name" value="Winged helix' DNA-binding domain"/>
    <property type="match status" value="1"/>
</dbReference>
<evidence type="ECO:0000256" key="3">
    <source>
        <dbReference type="ARBA" id="ARBA00023163"/>
    </source>
</evidence>
<dbReference type="GO" id="GO:0003677">
    <property type="term" value="F:DNA binding"/>
    <property type="evidence" value="ECO:0007669"/>
    <property type="project" value="UniProtKB-KW"/>
</dbReference>
<comment type="caution">
    <text evidence="5">The sequence shown here is derived from an EMBL/GenBank/DDBJ whole genome shotgun (WGS) entry which is preliminary data.</text>
</comment>
<evidence type="ECO:0000313" key="5">
    <source>
        <dbReference type="EMBL" id="MDN4482310.1"/>
    </source>
</evidence>
<dbReference type="PANTHER" id="PTHR33154">
    <property type="entry name" value="TRANSCRIPTIONAL REGULATOR, ARSR FAMILY"/>
    <property type="match status" value="1"/>
</dbReference>
<keyword evidence="2" id="KW-0238">DNA-binding</keyword>
<dbReference type="NCBIfam" id="NF033788">
    <property type="entry name" value="HTH_metalloreg"/>
    <property type="match status" value="1"/>
</dbReference>
<protein>
    <submittedName>
        <fullName evidence="5">Metalloregulator ArsR/SmtB family transcription factor</fullName>
    </submittedName>
</protein>
<dbReference type="Proteomes" id="UP001172756">
    <property type="component" value="Unassembled WGS sequence"/>
</dbReference>
<proteinExistence type="predicted"/>
<organism evidence="5 6">
    <name type="scientific">Demequina lignilytica</name>
    <dbReference type="NCBI Taxonomy" id="3051663"/>
    <lineage>
        <taxon>Bacteria</taxon>
        <taxon>Bacillati</taxon>
        <taxon>Actinomycetota</taxon>
        <taxon>Actinomycetes</taxon>
        <taxon>Micrococcales</taxon>
        <taxon>Demequinaceae</taxon>
        <taxon>Demequina</taxon>
    </lineage>
</organism>
<dbReference type="PRINTS" id="PR00778">
    <property type="entry name" value="HTHARSR"/>
</dbReference>
<dbReference type="InterPro" id="IPR036388">
    <property type="entry name" value="WH-like_DNA-bd_sf"/>
</dbReference>
<sequence>MIELDVLPTACCADERPDLIDAGRAADLAEVFKALADPTRVRLLEHIARTEDGTACACHLPDALGISQPTMSHHMQKLVKAGLVTREQRGRWAHYTVSPDAMAGVRGLLDSVTR</sequence>
<dbReference type="InterPro" id="IPR051081">
    <property type="entry name" value="HTH_MetalResp_TranReg"/>
</dbReference>
<dbReference type="Gene3D" id="1.10.10.10">
    <property type="entry name" value="Winged helix-like DNA-binding domain superfamily/Winged helix DNA-binding domain"/>
    <property type="match status" value="1"/>
</dbReference>
<evidence type="ECO:0000256" key="1">
    <source>
        <dbReference type="ARBA" id="ARBA00023015"/>
    </source>
</evidence>
<dbReference type="CDD" id="cd00090">
    <property type="entry name" value="HTH_ARSR"/>
    <property type="match status" value="1"/>
</dbReference>
<accession>A0AB35MF04</accession>
<dbReference type="SMART" id="SM00418">
    <property type="entry name" value="HTH_ARSR"/>
    <property type="match status" value="1"/>
</dbReference>
<dbReference type="InterPro" id="IPR036390">
    <property type="entry name" value="WH_DNA-bd_sf"/>
</dbReference>
<keyword evidence="1" id="KW-0805">Transcription regulation</keyword>
<dbReference type="Pfam" id="PF01022">
    <property type="entry name" value="HTH_5"/>
    <property type="match status" value="1"/>
</dbReference>